<evidence type="ECO:0000313" key="1">
    <source>
        <dbReference type="EMBL" id="OWW18344.1"/>
    </source>
</evidence>
<keyword evidence="2" id="KW-1185">Reference proteome</keyword>
<proteinExistence type="predicted"/>
<dbReference type="AlphaFoldDB" id="A0A254T6R1"/>
<sequence>MHQWKIKGGTIYVVSGLLTNNAALYAHNYNFYFQKEGEKTWHQIPLIDKAKPGDYELNITTKAKEERMVRDARIEKKANDVFLFYARSTRENDFNGAPINVTRYKLISTEGDDWPYLFERISVNTYPPQGENGVDAVLKQEVKKIK</sequence>
<dbReference type="EMBL" id="LSTO01000009">
    <property type="protein sequence ID" value="OWW18344.1"/>
    <property type="molecule type" value="Genomic_DNA"/>
</dbReference>
<reference evidence="1 2" key="1">
    <citation type="submission" date="2016-02" db="EMBL/GenBank/DDBJ databases">
        <authorList>
            <person name="Wen L."/>
            <person name="He K."/>
            <person name="Yang H."/>
        </authorList>
    </citation>
    <scope>NUCLEOTIDE SEQUENCE [LARGE SCALE GENOMIC DNA]</scope>
    <source>
        <strain evidence="1 2">TSA40</strain>
    </source>
</reference>
<dbReference type="Proteomes" id="UP000197535">
    <property type="component" value="Unassembled WGS sequence"/>
</dbReference>
<evidence type="ECO:0000313" key="2">
    <source>
        <dbReference type="Proteomes" id="UP000197535"/>
    </source>
</evidence>
<comment type="caution">
    <text evidence="1">The sequence shown here is derived from an EMBL/GenBank/DDBJ whole genome shotgun (WGS) entry which is preliminary data.</text>
</comment>
<organism evidence="1 2">
    <name type="scientific">Noviherbaspirillum denitrificans</name>
    <dbReference type="NCBI Taxonomy" id="1968433"/>
    <lineage>
        <taxon>Bacteria</taxon>
        <taxon>Pseudomonadati</taxon>
        <taxon>Pseudomonadota</taxon>
        <taxon>Betaproteobacteria</taxon>
        <taxon>Burkholderiales</taxon>
        <taxon>Oxalobacteraceae</taxon>
        <taxon>Noviherbaspirillum</taxon>
    </lineage>
</organism>
<protein>
    <submittedName>
        <fullName evidence="1">Uncharacterized protein</fullName>
    </submittedName>
</protein>
<accession>A0A254T6R1</accession>
<name>A0A254T6R1_9BURK</name>
<gene>
    <name evidence="1" type="ORF">AYR66_02545</name>
</gene>